<dbReference type="GO" id="GO:0016829">
    <property type="term" value="F:lyase activity"/>
    <property type="evidence" value="ECO:0007669"/>
    <property type="project" value="UniProtKB-KW"/>
</dbReference>
<keyword evidence="3" id="KW-0456">Lyase</keyword>
<dbReference type="InterPro" id="IPR001753">
    <property type="entry name" value="Enoyl-CoA_hydra/iso"/>
</dbReference>
<dbReference type="Proteomes" id="UP000661012">
    <property type="component" value="Unassembled WGS sequence"/>
</dbReference>
<dbReference type="OrthoDB" id="9777711at2"/>
<reference evidence="6 7" key="1">
    <citation type="journal article" date="2019" name="Sci. Rep.">
        <title>Differences in resource use lead to coexistence of seed-transmitted microbial populations.</title>
        <authorList>
            <person name="Torres-Cortes G."/>
            <person name="Garcia B.J."/>
            <person name="Compant S."/>
            <person name="Rezki S."/>
            <person name="Jones P."/>
            <person name="Preveaux A."/>
            <person name="Briand M."/>
            <person name="Roulet A."/>
            <person name="Bouchez O."/>
            <person name="Jacobson D."/>
            <person name="Barret M."/>
        </authorList>
    </citation>
    <scope>NUCLEOTIDE SEQUENCE [LARGE SCALE GENOMIC DNA]</scope>
    <source>
        <strain evidence="6 7">CFBP13511</strain>
    </source>
</reference>
<dbReference type="AlphaFoldDB" id="A0A3Q8H621"/>
<keyword evidence="2" id="KW-0443">Lipid metabolism</keyword>
<keyword evidence="8" id="KW-1185">Reference proteome</keyword>
<dbReference type="PROSITE" id="PS00166">
    <property type="entry name" value="ENOYL_COA_HYDRATASE"/>
    <property type="match status" value="1"/>
</dbReference>
<dbReference type="CDD" id="cd06558">
    <property type="entry name" value="crotonase-like"/>
    <property type="match status" value="1"/>
</dbReference>
<dbReference type="Pfam" id="PF00378">
    <property type="entry name" value="ECH_1"/>
    <property type="match status" value="1"/>
</dbReference>
<sequence>MNTPQPNTQLIRCDRPTAHVARLTLNRPAAGNAYNAVMIAELEQCLNWCEQQPDIRTVLLTGSGTVFCGGADLQEAFTDGGKALLNSQGGFNPLQHLPRRKIWVAALNGHAFGGGLELALECDFIVATDQVKIALPEVKHGLLPLGGGIGQLATRLPANLAREMLLTGEPVDATRAHALGLFYQVTPAEDLLESALALAARLNRNAPLAVQACNALLRQALAVDLSQQSMAELAQLQQSEDFQEGQRAFTEQRRPLWTGK</sequence>
<dbReference type="KEGG" id="epe:CI789_14665"/>
<dbReference type="Proteomes" id="UP000306393">
    <property type="component" value="Unassembled WGS sequence"/>
</dbReference>
<evidence type="ECO:0000256" key="4">
    <source>
        <dbReference type="RuleBase" id="RU003707"/>
    </source>
</evidence>
<evidence type="ECO:0000256" key="2">
    <source>
        <dbReference type="ARBA" id="ARBA00023098"/>
    </source>
</evidence>
<evidence type="ECO:0000313" key="5">
    <source>
        <dbReference type="EMBL" id="MBD8105922.1"/>
    </source>
</evidence>
<evidence type="ECO:0000313" key="6">
    <source>
        <dbReference type="EMBL" id="TKJ91326.1"/>
    </source>
</evidence>
<name>A0A3Q8H621_9GAMM</name>
<protein>
    <submittedName>
        <fullName evidence="6">1,4-dihydroxy-6-naphthoate synthase</fullName>
    </submittedName>
    <submittedName>
        <fullName evidence="5">Enoyl-CoA hydratase/isomerase family protein</fullName>
    </submittedName>
</protein>
<dbReference type="Gene3D" id="3.90.226.10">
    <property type="entry name" value="2-enoyl-CoA Hydratase, Chain A, domain 1"/>
    <property type="match status" value="1"/>
</dbReference>
<dbReference type="SUPFAM" id="SSF52096">
    <property type="entry name" value="ClpP/crotonase"/>
    <property type="match status" value="1"/>
</dbReference>
<evidence type="ECO:0000313" key="8">
    <source>
        <dbReference type="Proteomes" id="UP000661012"/>
    </source>
</evidence>
<gene>
    <name evidence="6" type="ORF">EpCFBP13511_09125</name>
    <name evidence="5" type="ORF">IFT93_05715</name>
</gene>
<reference evidence="5 8" key="2">
    <citation type="journal article" date="2020" name="FEMS Microbiol. Ecol.">
        <title>Temporal dynamics of bacterial communities during seed development and maturation.</title>
        <authorList>
            <person name="Chesneau G."/>
            <person name="Torres-Cortes G."/>
            <person name="Briand M."/>
            <person name="Darrasse A."/>
            <person name="Preveaux A."/>
            <person name="Marais C."/>
            <person name="Jacques M.A."/>
            <person name="Shade A."/>
            <person name="Barret M."/>
        </authorList>
    </citation>
    <scope>NUCLEOTIDE SEQUENCE [LARGE SCALE GENOMIC DNA]</scope>
    <source>
        <strain evidence="5 8">CFBP13732</strain>
    </source>
</reference>
<dbReference type="RefSeq" id="WP_118664614.1">
    <property type="nucleotide sequence ID" value="NZ_CP022725.1"/>
</dbReference>
<proteinExistence type="inferred from homology"/>
<accession>A0A3Q8H621</accession>
<dbReference type="GO" id="GO:0006635">
    <property type="term" value="P:fatty acid beta-oxidation"/>
    <property type="evidence" value="ECO:0007669"/>
    <property type="project" value="TreeGrafter"/>
</dbReference>
<dbReference type="EMBL" id="JACYNN010000003">
    <property type="protein sequence ID" value="MBD8105922.1"/>
    <property type="molecule type" value="Genomic_DNA"/>
</dbReference>
<dbReference type="InterPro" id="IPR029045">
    <property type="entry name" value="ClpP/crotonase-like_dom_sf"/>
</dbReference>
<dbReference type="InterPro" id="IPR018376">
    <property type="entry name" value="Enoyl-CoA_hyd/isom_CS"/>
</dbReference>
<comment type="caution">
    <text evidence="6">The sequence shown here is derived from an EMBL/GenBank/DDBJ whole genome shotgun (WGS) entry which is preliminary data.</text>
</comment>
<comment type="similarity">
    <text evidence="1 4">Belongs to the enoyl-CoA hydratase/isomerase family.</text>
</comment>
<evidence type="ECO:0000313" key="7">
    <source>
        <dbReference type="Proteomes" id="UP000306393"/>
    </source>
</evidence>
<organism evidence="6 7">
    <name type="scientific">Erwinia persicina</name>
    <dbReference type="NCBI Taxonomy" id="55211"/>
    <lineage>
        <taxon>Bacteria</taxon>
        <taxon>Pseudomonadati</taxon>
        <taxon>Pseudomonadota</taxon>
        <taxon>Gammaproteobacteria</taxon>
        <taxon>Enterobacterales</taxon>
        <taxon>Erwiniaceae</taxon>
        <taxon>Erwinia</taxon>
    </lineage>
</organism>
<dbReference type="EMBL" id="QGAC01000007">
    <property type="protein sequence ID" value="TKJ91326.1"/>
    <property type="molecule type" value="Genomic_DNA"/>
</dbReference>
<dbReference type="PANTHER" id="PTHR11941">
    <property type="entry name" value="ENOYL-COA HYDRATASE-RELATED"/>
    <property type="match status" value="1"/>
</dbReference>
<dbReference type="PANTHER" id="PTHR11941:SF169">
    <property type="entry name" value="(7AS)-7A-METHYL-1,5-DIOXO-2,3,5,6,7,7A-HEXAHYDRO-1H-INDENE-CARBOXYL-COA HYDROLASE"/>
    <property type="match status" value="1"/>
</dbReference>
<evidence type="ECO:0000256" key="1">
    <source>
        <dbReference type="ARBA" id="ARBA00005254"/>
    </source>
</evidence>
<dbReference type="STRING" id="1219360.GCA_001571305_03314"/>
<evidence type="ECO:0000256" key="3">
    <source>
        <dbReference type="ARBA" id="ARBA00023239"/>
    </source>
</evidence>